<feature type="transmembrane region" description="Helical" evidence="7">
    <location>
        <begin position="117"/>
        <end position="139"/>
    </location>
</feature>
<dbReference type="PANTHER" id="PTHR33932">
    <property type="entry name" value="NA(+)/H(+) ANTIPORTER SUBUNIT B"/>
    <property type="match status" value="1"/>
</dbReference>
<gene>
    <name evidence="9" type="primary">mrpB</name>
    <name evidence="9" type="ORF">jaqu_17080</name>
</gene>
<dbReference type="Pfam" id="PF04039">
    <property type="entry name" value="MnhB"/>
    <property type="match status" value="1"/>
</dbReference>
<dbReference type="AlphaFoldDB" id="A0A0D1EL52"/>
<dbReference type="EMBL" id="JYFE01000032">
    <property type="protein sequence ID" value="KIT16480.1"/>
    <property type="molecule type" value="Genomic_DNA"/>
</dbReference>
<dbReference type="GO" id="GO:0005886">
    <property type="term" value="C:plasma membrane"/>
    <property type="evidence" value="ECO:0007669"/>
    <property type="project" value="UniProtKB-SubCell"/>
</dbReference>
<name>A0A0D1EL52_9RHOB</name>
<dbReference type="STRING" id="935700.jaqu_17080"/>
<keyword evidence="3" id="KW-1003">Cell membrane</keyword>
<dbReference type="PATRIC" id="fig|935700.4.peg.1773"/>
<comment type="subcellular location">
    <subcellularLocation>
        <location evidence="1">Cell membrane</location>
        <topology evidence="1">Multi-pass membrane protein</topology>
    </subcellularLocation>
</comment>
<evidence type="ECO:0000313" key="10">
    <source>
        <dbReference type="Proteomes" id="UP000032232"/>
    </source>
</evidence>
<reference evidence="9 10" key="1">
    <citation type="submission" date="2015-02" db="EMBL/GenBank/DDBJ databases">
        <title>Genome Sequence of Jannaschia aquimarina DSM28248, a member of the Roseobacter clade.</title>
        <authorList>
            <person name="Voget S."/>
            <person name="Daniel R."/>
        </authorList>
    </citation>
    <scope>NUCLEOTIDE SEQUENCE [LARGE SCALE GENOMIC DNA]</scope>
    <source>
        <strain evidence="9 10">GSW-M26</strain>
    </source>
</reference>
<organism evidence="9 10">
    <name type="scientific">Jannaschia aquimarina</name>
    <dbReference type="NCBI Taxonomy" id="935700"/>
    <lineage>
        <taxon>Bacteria</taxon>
        <taxon>Pseudomonadati</taxon>
        <taxon>Pseudomonadota</taxon>
        <taxon>Alphaproteobacteria</taxon>
        <taxon>Rhodobacterales</taxon>
        <taxon>Roseobacteraceae</taxon>
        <taxon>Jannaschia</taxon>
    </lineage>
</organism>
<evidence type="ECO:0000256" key="1">
    <source>
        <dbReference type="ARBA" id="ARBA00004651"/>
    </source>
</evidence>
<dbReference type="InterPro" id="IPR007182">
    <property type="entry name" value="MnhB"/>
</dbReference>
<keyword evidence="5 7" id="KW-1133">Transmembrane helix</keyword>
<accession>A0A0D1EL52</accession>
<comment type="caution">
    <text evidence="9">The sequence shown here is derived from an EMBL/GenBank/DDBJ whole genome shotgun (WGS) entry which is preliminary data.</text>
</comment>
<protein>
    <submittedName>
        <fullName evidence="9">MrpB protein</fullName>
    </submittedName>
</protein>
<dbReference type="PANTHER" id="PTHR33932:SF4">
    <property type="entry name" value="NA(+)_H(+) ANTIPORTER SUBUNIT B"/>
    <property type="match status" value="1"/>
</dbReference>
<sequence length="143" mass="15009">MGTSLIVRAATRVLVGLLLVFSIYMLLRGHNEPGGGFIGGLIGATGFILYAIAHGCRAAREALRVEPQTIAMVGLGIALFAGLVPMMIGDALFEGMWLFLAADPADPNDKGIPLSNILVFDVGVYLVVLGSVLTLVLALEEEV</sequence>
<dbReference type="OrthoDB" id="9798859at2"/>
<feature type="transmembrane region" description="Helical" evidence="7">
    <location>
        <begin position="73"/>
        <end position="97"/>
    </location>
</feature>
<evidence type="ECO:0000256" key="7">
    <source>
        <dbReference type="SAM" id="Phobius"/>
    </source>
</evidence>
<evidence type="ECO:0000259" key="8">
    <source>
        <dbReference type="Pfam" id="PF04039"/>
    </source>
</evidence>
<dbReference type="InterPro" id="IPR050622">
    <property type="entry name" value="CPA3_antiporter_subunitB"/>
</dbReference>
<dbReference type="Proteomes" id="UP000032232">
    <property type="component" value="Unassembled WGS sequence"/>
</dbReference>
<evidence type="ECO:0000256" key="4">
    <source>
        <dbReference type="ARBA" id="ARBA00022692"/>
    </source>
</evidence>
<feature type="transmembrane region" description="Helical" evidence="7">
    <location>
        <begin position="9"/>
        <end position="27"/>
    </location>
</feature>
<evidence type="ECO:0000256" key="2">
    <source>
        <dbReference type="ARBA" id="ARBA00009425"/>
    </source>
</evidence>
<keyword evidence="6 7" id="KW-0472">Membrane</keyword>
<evidence type="ECO:0000256" key="6">
    <source>
        <dbReference type="ARBA" id="ARBA00023136"/>
    </source>
</evidence>
<feature type="transmembrane region" description="Helical" evidence="7">
    <location>
        <begin position="33"/>
        <end position="52"/>
    </location>
</feature>
<evidence type="ECO:0000313" key="9">
    <source>
        <dbReference type="EMBL" id="KIT16480.1"/>
    </source>
</evidence>
<keyword evidence="10" id="KW-1185">Reference proteome</keyword>
<evidence type="ECO:0000256" key="5">
    <source>
        <dbReference type="ARBA" id="ARBA00022989"/>
    </source>
</evidence>
<dbReference type="NCBIfam" id="NF009163">
    <property type="entry name" value="PRK12509.1"/>
    <property type="match status" value="1"/>
</dbReference>
<evidence type="ECO:0000256" key="3">
    <source>
        <dbReference type="ARBA" id="ARBA00022475"/>
    </source>
</evidence>
<comment type="similarity">
    <text evidence="2">Belongs to the CPA3 antiporters (TC 2.A.63) subunit B family.</text>
</comment>
<proteinExistence type="inferred from homology"/>
<dbReference type="RefSeq" id="WP_043918544.1">
    <property type="nucleotide sequence ID" value="NZ_FZPF01000005.1"/>
</dbReference>
<feature type="domain" description="Na+/H+ antiporter MnhB subunit-related protein" evidence="8">
    <location>
        <begin position="6"/>
        <end position="134"/>
    </location>
</feature>
<keyword evidence="4 7" id="KW-0812">Transmembrane</keyword>